<name>A0A2V3ISP3_9FLOR</name>
<evidence type="ECO:0000256" key="4">
    <source>
        <dbReference type="ARBA" id="ARBA00022825"/>
    </source>
</evidence>
<dbReference type="PROSITE" id="PS00138">
    <property type="entry name" value="SUBTILASE_SER"/>
    <property type="match status" value="1"/>
</dbReference>
<organism evidence="10 11">
    <name type="scientific">Gracilariopsis chorda</name>
    <dbReference type="NCBI Taxonomy" id="448386"/>
    <lineage>
        <taxon>Eukaryota</taxon>
        <taxon>Rhodophyta</taxon>
        <taxon>Florideophyceae</taxon>
        <taxon>Rhodymeniophycidae</taxon>
        <taxon>Gracilariales</taxon>
        <taxon>Gracilariaceae</taxon>
        <taxon>Gracilariopsis</taxon>
    </lineage>
</organism>
<dbReference type="InterPro" id="IPR023827">
    <property type="entry name" value="Peptidase_S8_Asp-AS"/>
</dbReference>
<evidence type="ECO:0000313" key="10">
    <source>
        <dbReference type="EMBL" id="PXF45122.1"/>
    </source>
</evidence>
<dbReference type="CDD" id="cd04077">
    <property type="entry name" value="Peptidases_S8_PCSK9_ProteinaseK_like"/>
    <property type="match status" value="1"/>
</dbReference>
<dbReference type="GO" id="GO:0004252">
    <property type="term" value="F:serine-type endopeptidase activity"/>
    <property type="evidence" value="ECO:0007669"/>
    <property type="project" value="UniProtKB-UniRule"/>
</dbReference>
<accession>A0A2V3ISP3</accession>
<sequence>MRVLPFFLVAILGVASALSKNRVRKRFILTLAPKETCGTACVDRVKNAVTSLLFQGKPARCEVVRHNENLRMLTIQCGCVRSDTTAMLLNERMKEIEGVRHSCQDAILTTIPTDSSVHDEGTGSPETAMFQPISREVLPNGFVPYNWGVDRINEESSPLDKLPMDFSCYPNQGKGVRIFVIDTGCRTDHDEFVNIEITTEKAPGSAFHSGKDDHGHGTHIAAVVGGANVGMARKASITCIKAFDKNGNGAATDTIAAVEHVLAEKAKNTSVPFVVNLSYSALTGFTTTPLDEIVYSSSAHGIVFVVSAGNAAVNSCFFSPSKAEQAFTVAASTKRDTLEVDSNIGPCVEFIAPGHEIVSAGIKSPVEYESMNGTSMATPHISGLSALVLAENSHMQSSPDTVRDSLYEILLTRTANVSNFMMPLMHTSCDASQEDVKTRRLKSTAAAVGPVETREPNLDASEDDEDNLLPIESPELMEILSASPPPPSSTPSQALSEQTLTEQRHDLNSAPEKRRTKSRKPKDILLVLINWLRKNS</sequence>
<dbReference type="OrthoDB" id="206201at2759"/>
<keyword evidence="8" id="KW-0732">Signal</keyword>
<dbReference type="GO" id="GO:0006508">
    <property type="term" value="P:proteolysis"/>
    <property type="evidence" value="ECO:0007669"/>
    <property type="project" value="UniProtKB-KW"/>
</dbReference>
<protein>
    <submittedName>
        <fullName evidence="10">Extracellular serine proteinase</fullName>
    </submittedName>
</protein>
<gene>
    <name evidence="10" type="ORF">BWQ96_05096</name>
</gene>
<dbReference type="InterPro" id="IPR023828">
    <property type="entry name" value="Peptidase_S8_Ser-AS"/>
</dbReference>
<evidence type="ECO:0000313" key="11">
    <source>
        <dbReference type="Proteomes" id="UP000247409"/>
    </source>
</evidence>
<keyword evidence="2 5" id="KW-0645">Protease</keyword>
<dbReference type="SUPFAM" id="SSF52743">
    <property type="entry name" value="Subtilisin-like"/>
    <property type="match status" value="1"/>
</dbReference>
<evidence type="ECO:0000256" key="6">
    <source>
        <dbReference type="RuleBase" id="RU003355"/>
    </source>
</evidence>
<feature type="domain" description="Peptidase S8/S53" evidence="9">
    <location>
        <begin position="173"/>
        <end position="406"/>
    </location>
</feature>
<proteinExistence type="inferred from homology"/>
<dbReference type="STRING" id="448386.A0A2V3ISP3"/>
<dbReference type="PRINTS" id="PR00723">
    <property type="entry name" value="SUBTILISIN"/>
</dbReference>
<dbReference type="InterPro" id="IPR050131">
    <property type="entry name" value="Peptidase_S8_subtilisin-like"/>
</dbReference>
<evidence type="ECO:0000256" key="1">
    <source>
        <dbReference type="ARBA" id="ARBA00011073"/>
    </source>
</evidence>
<dbReference type="Pfam" id="PF00082">
    <property type="entry name" value="Peptidase_S8"/>
    <property type="match status" value="1"/>
</dbReference>
<dbReference type="Proteomes" id="UP000247409">
    <property type="component" value="Unassembled WGS sequence"/>
</dbReference>
<dbReference type="InterPro" id="IPR015500">
    <property type="entry name" value="Peptidase_S8_subtilisin-rel"/>
</dbReference>
<feature type="region of interest" description="Disordered" evidence="7">
    <location>
        <begin position="479"/>
        <end position="519"/>
    </location>
</feature>
<dbReference type="PROSITE" id="PS51892">
    <property type="entry name" value="SUBTILASE"/>
    <property type="match status" value="1"/>
</dbReference>
<feature type="active site" description="Charge relay system" evidence="5">
    <location>
        <position position="216"/>
    </location>
</feature>
<dbReference type="PANTHER" id="PTHR43806:SF11">
    <property type="entry name" value="CEREVISIN-RELATED"/>
    <property type="match status" value="1"/>
</dbReference>
<keyword evidence="11" id="KW-1185">Reference proteome</keyword>
<comment type="similarity">
    <text evidence="1 5 6">Belongs to the peptidase S8 family.</text>
</comment>
<dbReference type="PROSITE" id="PS00136">
    <property type="entry name" value="SUBTILASE_ASP"/>
    <property type="match status" value="1"/>
</dbReference>
<keyword evidence="3 5" id="KW-0378">Hydrolase</keyword>
<dbReference type="InterPro" id="IPR036852">
    <property type="entry name" value="Peptidase_S8/S53_dom_sf"/>
</dbReference>
<feature type="region of interest" description="Disordered" evidence="7">
    <location>
        <begin position="431"/>
        <end position="466"/>
    </location>
</feature>
<feature type="signal peptide" evidence="8">
    <location>
        <begin position="1"/>
        <end position="17"/>
    </location>
</feature>
<comment type="caution">
    <text evidence="10">The sequence shown here is derived from an EMBL/GenBank/DDBJ whole genome shotgun (WGS) entry which is preliminary data.</text>
</comment>
<feature type="active site" description="Charge relay system" evidence="5">
    <location>
        <position position="182"/>
    </location>
</feature>
<keyword evidence="4 5" id="KW-0720">Serine protease</keyword>
<feature type="active site" description="Charge relay system" evidence="5">
    <location>
        <position position="375"/>
    </location>
</feature>
<dbReference type="InterPro" id="IPR034193">
    <property type="entry name" value="PCSK9_ProteinaseK-like"/>
</dbReference>
<dbReference type="GO" id="GO:0005615">
    <property type="term" value="C:extracellular space"/>
    <property type="evidence" value="ECO:0007669"/>
    <property type="project" value="TreeGrafter"/>
</dbReference>
<dbReference type="Gene3D" id="3.40.50.200">
    <property type="entry name" value="Peptidase S8/S53 domain"/>
    <property type="match status" value="1"/>
</dbReference>
<dbReference type="EMBL" id="NBIV01000069">
    <property type="protein sequence ID" value="PXF45122.1"/>
    <property type="molecule type" value="Genomic_DNA"/>
</dbReference>
<evidence type="ECO:0000256" key="8">
    <source>
        <dbReference type="SAM" id="SignalP"/>
    </source>
</evidence>
<reference evidence="10 11" key="1">
    <citation type="journal article" date="2018" name="Mol. Biol. Evol.">
        <title>Analysis of the draft genome of the red seaweed Gracilariopsis chorda provides insights into genome size evolution in Rhodophyta.</title>
        <authorList>
            <person name="Lee J."/>
            <person name="Yang E.C."/>
            <person name="Graf L."/>
            <person name="Yang J.H."/>
            <person name="Qiu H."/>
            <person name="Zel Zion U."/>
            <person name="Chan C.X."/>
            <person name="Stephens T.G."/>
            <person name="Weber A.P.M."/>
            <person name="Boo G.H."/>
            <person name="Boo S.M."/>
            <person name="Kim K.M."/>
            <person name="Shin Y."/>
            <person name="Jung M."/>
            <person name="Lee S.J."/>
            <person name="Yim H.S."/>
            <person name="Lee J.H."/>
            <person name="Bhattacharya D."/>
            <person name="Yoon H.S."/>
        </authorList>
    </citation>
    <scope>NUCLEOTIDE SEQUENCE [LARGE SCALE GENOMIC DNA]</scope>
    <source>
        <strain evidence="10 11">SKKU-2015</strain>
        <tissue evidence="10">Whole body</tissue>
    </source>
</reference>
<evidence type="ECO:0000256" key="2">
    <source>
        <dbReference type="ARBA" id="ARBA00022670"/>
    </source>
</evidence>
<dbReference type="PANTHER" id="PTHR43806">
    <property type="entry name" value="PEPTIDASE S8"/>
    <property type="match status" value="1"/>
</dbReference>
<feature type="compositionally biased region" description="Basic and acidic residues" evidence="7">
    <location>
        <begin position="502"/>
        <end position="513"/>
    </location>
</feature>
<feature type="chain" id="PRO_5016119465" evidence="8">
    <location>
        <begin position="18"/>
        <end position="536"/>
    </location>
</feature>
<dbReference type="InterPro" id="IPR000209">
    <property type="entry name" value="Peptidase_S8/S53_dom"/>
</dbReference>
<dbReference type="AlphaFoldDB" id="A0A2V3ISP3"/>
<evidence type="ECO:0000259" key="9">
    <source>
        <dbReference type="Pfam" id="PF00082"/>
    </source>
</evidence>
<evidence type="ECO:0000256" key="5">
    <source>
        <dbReference type="PROSITE-ProRule" id="PRU01240"/>
    </source>
</evidence>
<evidence type="ECO:0000256" key="3">
    <source>
        <dbReference type="ARBA" id="ARBA00022801"/>
    </source>
</evidence>
<evidence type="ECO:0000256" key="7">
    <source>
        <dbReference type="SAM" id="MobiDB-lite"/>
    </source>
</evidence>